<reference evidence="1 2" key="1">
    <citation type="submission" date="2019-03" db="EMBL/GenBank/DDBJ databases">
        <title>Comparative insights into the high quality Complete genome sequence of highly metal resistant Cupriavidus metallidurans strain BS1 isolated from a gold-copper mine.</title>
        <authorList>
            <person name="Mazhar H.S."/>
            <person name="Rensing C."/>
        </authorList>
    </citation>
    <scope>NUCLEOTIDE SEQUENCE [LARGE SCALE GENOMIC DNA]</scope>
    <source>
        <strain evidence="1 2">BS1</strain>
    </source>
</reference>
<gene>
    <name evidence="1" type="ORF">DDF84_006120</name>
</gene>
<name>A0A482IMG1_9BURK</name>
<dbReference type="Proteomes" id="UP000253772">
    <property type="component" value="Chromosome c1"/>
</dbReference>
<dbReference type="AlphaFoldDB" id="A0A482IMG1"/>
<evidence type="ECO:0000313" key="2">
    <source>
        <dbReference type="Proteomes" id="UP000253772"/>
    </source>
</evidence>
<dbReference type="EMBL" id="CP037900">
    <property type="protein sequence ID" value="QBP09361.1"/>
    <property type="molecule type" value="Genomic_DNA"/>
</dbReference>
<accession>A0A482IMG1</accession>
<proteinExistence type="predicted"/>
<dbReference type="RefSeq" id="WP_017514731.1">
    <property type="nucleotide sequence ID" value="NZ_CP037900.1"/>
</dbReference>
<sequence>MANTYNSTISRWSRISTALRLFAVSIATAVTDFARYVVRHVVGWVRRAAGRPYLALAEREPLAGLNARESFHLRAAKRGRPTVMPRWRMCASV</sequence>
<organism evidence="1 2">
    <name type="scientific">Cupriavidus metallidurans</name>
    <dbReference type="NCBI Taxonomy" id="119219"/>
    <lineage>
        <taxon>Bacteria</taxon>
        <taxon>Pseudomonadati</taxon>
        <taxon>Pseudomonadota</taxon>
        <taxon>Betaproteobacteria</taxon>
        <taxon>Burkholderiales</taxon>
        <taxon>Burkholderiaceae</taxon>
        <taxon>Cupriavidus</taxon>
    </lineage>
</organism>
<evidence type="ECO:0000313" key="1">
    <source>
        <dbReference type="EMBL" id="QBP09361.1"/>
    </source>
</evidence>
<dbReference type="OrthoDB" id="9157555at2"/>
<protein>
    <submittedName>
        <fullName evidence="1">Uncharacterized protein</fullName>
    </submittedName>
</protein>